<feature type="transmembrane region" description="Helical" evidence="4">
    <location>
        <begin position="224"/>
        <end position="241"/>
    </location>
</feature>
<keyword evidence="2" id="KW-0560">Oxidoreductase</keyword>
<keyword evidence="1" id="KW-0479">Metal-binding</keyword>
<reference evidence="6" key="2">
    <citation type="submission" date="2015-05" db="EMBL/GenBank/DDBJ databases">
        <title>Complete genome sequence of Corynebacterium mustelae DSM 45274, isolated from various tissues of a male ferret with lethal sepsis.</title>
        <authorList>
            <person name="Ruckert C."/>
            <person name="Albersmeier A."/>
            <person name="Winkler A."/>
            <person name="Tauch A."/>
        </authorList>
    </citation>
    <scope>NUCLEOTIDE SEQUENCE [LARGE SCALE GENOMIC DNA]</scope>
    <source>
        <strain evidence="6">DSM 45274</strain>
    </source>
</reference>
<evidence type="ECO:0000256" key="4">
    <source>
        <dbReference type="SAM" id="Phobius"/>
    </source>
</evidence>
<evidence type="ECO:0000313" key="5">
    <source>
        <dbReference type="EMBL" id="AKK05966.1"/>
    </source>
</evidence>
<keyword evidence="4" id="KW-0812">Transmembrane</keyword>
<name>A0A0G3GXR9_9CORY</name>
<dbReference type="Proteomes" id="UP000035199">
    <property type="component" value="Chromosome"/>
</dbReference>
<dbReference type="RefSeq" id="WP_052844594.1">
    <property type="nucleotide sequence ID" value="NZ_CP011542.1"/>
</dbReference>
<dbReference type="GO" id="GO:0046872">
    <property type="term" value="F:metal ion binding"/>
    <property type="evidence" value="ECO:0007669"/>
    <property type="project" value="UniProtKB-KW"/>
</dbReference>
<evidence type="ECO:0000256" key="1">
    <source>
        <dbReference type="ARBA" id="ARBA00022723"/>
    </source>
</evidence>
<dbReference type="PANTHER" id="PTHR35457">
    <property type="entry name" value="HEME A SYNTHASE"/>
    <property type="match status" value="1"/>
</dbReference>
<feature type="transmembrane region" description="Helical" evidence="4">
    <location>
        <begin position="54"/>
        <end position="74"/>
    </location>
</feature>
<evidence type="ECO:0000256" key="2">
    <source>
        <dbReference type="ARBA" id="ARBA00023002"/>
    </source>
</evidence>
<keyword evidence="4" id="KW-1133">Transmembrane helix</keyword>
<reference evidence="5 6" key="1">
    <citation type="journal article" date="2015" name="Genome Announc.">
        <title>Complete Genome Sequence of the Type Strain Corynebacterium mustelae DSM 45274, Isolated from Various Tissues of a Male Ferret with Lethal Sepsis.</title>
        <authorList>
            <person name="Ruckert C."/>
            <person name="Eimer J."/>
            <person name="Winkler A."/>
            <person name="Tauch A."/>
        </authorList>
    </citation>
    <scope>NUCLEOTIDE SEQUENCE [LARGE SCALE GENOMIC DNA]</scope>
    <source>
        <strain evidence="5 6">DSM 45274</strain>
    </source>
</reference>
<protein>
    <recommendedName>
        <fullName evidence="7">Cytochrome oxidase assembly protein</fullName>
    </recommendedName>
</protein>
<evidence type="ECO:0000313" key="6">
    <source>
        <dbReference type="Proteomes" id="UP000035199"/>
    </source>
</evidence>
<dbReference type="InterPro" id="IPR050450">
    <property type="entry name" value="COX15/CtaA_HemeA_synthase"/>
</dbReference>
<dbReference type="PANTHER" id="PTHR35457:SF1">
    <property type="entry name" value="HEME A SYNTHASE"/>
    <property type="match status" value="1"/>
</dbReference>
<feature type="transmembrane region" description="Helical" evidence="4">
    <location>
        <begin position="81"/>
        <end position="103"/>
    </location>
</feature>
<proteinExistence type="predicted"/>
<gene>
    <name evidence="5" type="ORF">CMUST_08210</name>
</gene>
<dbReference type="AlphaFoldDB" id="A0A0G3GXR9"/>
<feature type="transmembrane region" description="Helical" evidence="4">
    <location>
        <begin position="154"/>
        <end position="176"/>
    </location>
</feature>
<dbReference type="EMBL" id="CP011542">
    <property type="protein sequence ID" value="AKK05966.1"/>
    <property type="molecule type" value="Genomic_DNA"/>
</dbReference>
<feature type="transmembrane region" description="Helical" evidence="4">
    <location>
        <begin position="115"/>
        <end position="134"/>
    </location>
</feature>
<keyword evidence="3" id="KW-0408">Iron</keyword>
<dbReference type="PATRIC" id="fig|571915.4.peg.1745"/>
<keyword evidence="6" id="KW-1185">Reference proteome</keyword>
<dbReference type="KEGG" id="cmv:CMUST_08210"/>
<dbReference type="STRING" id="571915.CMUST_08210"/>
<dbReference type="GO" id="GO:0016020">
    <property type="term" value="C:membrane"/>
    <property type="evidence" value="ECO:0007669"/>
    <property type="project" value="UniProtKB-SubCell"/>
</dbReference>
<feature type="transmembrane region" description="Helical" evidence="4">
    <location>
        <begin position="247"/>
        <end position="265"/>
    </location>
</feature>
<keyword evidence="4" id="KW-0472">Membrane</keyword>
<organism evidence="5 6">
    <name type="scientific">Corynebacterium mustelae</name>
    <dbReference type="NCBI Taxonomy" id="571915"/>
    <lineage>
        <taxon>Bacteria</taxon>
        <taxon>Bacillati</taxon>
        <taxon>Actinomycetota</taxon>
        <taxon>Actinomycetes</taxon>
        <taxon>Mycobacteriales</taxon>
        <taxon>Corynebacteriaceae</taxon>
        <taxon>Corynebacterium</taxon>
    </lineage>
</organism>
<dbReference type="GO" id="GO:0016491">
    <property type="term" value="F:oxidoreductase activity"/>
    <property type="evidence" value="ECO:0007669"/>
    <property type="project" value="UniProtKB-KW"/>
</dbReference>
<feature type="transmembrane region" description="Helical" evidence="4">
    <location>
        <begin position="196"/>
        <end position="217"/>
    </location>
</feature>
<dbReference type="OrthoDB" id="3711631at2"/>
<evidence type="ECO:0000256" key="3">
    <source>
        <dbReference type="ARBA" id="ARBA00023004"/>
    </source>
</evidence>
<sequence>METVSRIATFVVFGAVVLGSIVCVTDSSAACPNWPGCYTDQFAPEFQLHPMIEFVHRVFSMATAPVVLLTAILVRCHSRPLVRWLPWVSLVGALGAGVFGMLTIKRGLSAAEGMIDLWCALLALTAISITTMILRSTDTAAETSVVDRKDRSVWYASTIIGLFVLHGTGVLVAGPGSFTRCLGWPLGYNSTADESFGVQIFRIIVAVSLFAVIFFVLDSRPLKIALIVECVLGAILLAGGLNDVVGSLFSAVAAGIVLVTALEWGRSLAVKERCC</sequence>
<dbReference type="GO" id="GO:0006784">
    <property type="term" value="P:heme A biosynthetic process"/>
    <property type="evidence" value="ECO:0007669"/>
    <property type="project" value="InterPro"/>
</dbReference>
<accession>A0A0G3GXR9</accession>
<evidence type="ECO:0008006" key="7">
    <source>
        <dbReference type="Google" id="ProtNLM"/>
    </source>
</evidence>